<organism evidence="1 2">
    <name type="scientific">Sphingomonas jatrophae</name>
    <dbReference type="NCBI Taxonomy" id="1166337"/>
    <lineage>
        <taxon>Bacteria</taxon>
        <taxon>Pseudomonadati</taxon>
        <taxon>Pseudomonadota</taxon>
        <taxon>Alphaproteobacteria</taxon>
        <taxon>Sphingomonadales</taxon>
        <taxon>Sphingomonadaceae</taxon>
        <taxon>Sphingomonas</taxon>
    </lineage>
</organism>
<reference evidence="1 2" key="1">
    <citation type="submission" date="2016-10" db="EMBL/GenBank/DDBJ databases">
        <authorList>
            <person name="de Groot N.N."/>
        </authorList>
    </citation>
    <scope>NUCLEOTIDE SEQUENCE [LARGE SCALE GENOMIC DNA]</scope>
    <source>
        <strain evidence="1 2">S5-249</strain>
    </source>
</reference>
<proteinExistence type="predicted"/>
<dbReference type="STRING" id="1166337.SAMN05192580_1644"/>
<dbReference type="Proteomes" id="UP000198824">
    <property type="component" value="Unassembled WGS sequence"/>
</dbReference>
<dbReference type="AlphaFoldDB" id="A0A1I6KEE8"/>
<dbReference type="EMBL" id="FOZG01000001">
    <property type="protein sequence ID" value="SFR89645.1"/>
    <property type="molecule type" value="Genomic_DNA"/>
</dbReference>
<evidence type="ECO:0000313" key="1">
    <source>
        <dbReference type="EMBL" id="SFR89645.1"/>
    </source>
</evidence>
<sequence length="179" mass="19114">MAGEQVVRVWWRVPEDMIAFFHGGAVSMAMVPPGIQSLAGTDIANQLVMTVKVRDEAGAIIGLMTEMEIFPEGDAFEVYTMLVLNGRGTIVTRQTKNRTTLMKPFAKVIESGEDWSGEMDVAMTEGPIDGGWGAIVAGTDEFAGAGGRHRQRMTFRAITAAGSEGTALEEFVLTAGGQG</sequence>
<dbReference type="OrthoDB" id="9826197at2"/>
<protein>
    <submittedName>
        <fullName evidence="1">Uncharacterized protein</fullName>
    </submittedName>
</protein>
<keyword evidence="2" id="KW-1185">Reference proteome</keyword>
<name>A0A1I6KEE8_9SPHN</name>
<dbReference type="RefSeq" id="WP_093313135.1">
    <property type="nucleotide sequence ID" value="NZ_FOZG01000001.1"/>
</dbReference>
<accession>A0A1I6KEE8</accession>
<evidence type="ECO:0000313" key="2">
    <source>
        <dbReference type="Proteomes" id="UP000198824"/>
    </source>
</evidence>
<gene>
    <name evidence="1" type="ORF">SAMN05192580_1644</name>
</gene>